<dbReference type="RefSeq" id="WP_101429823.1">
    <property type="nucleotide sequence ID" value="NZ_PCGZ01000005.1"/>
</dbReference>
<dbReference type="EMBL" id="PCGZ01000005">
    <property type="protein sequence ID" value="PKU90731.1"/>
    <property type="molecule type" value="Genomic_DNA"/>
</dbReference>
<organism evidence="1 2">
    <name type="scientific">Bifidobacterium pseudolongum subsp. globosum</name>
    <dbReference type="NCBI Taxonomy" id="1690"/>
    <lineage>
        <taxon>Bacteria</taxon>
        <taxon>Bacillati</taxon>
        <taxon>Actinomycetota</taxon>
        <taxon>Actinomycetes</taxon>
        <taxon>Bifidobacteriales</taxon>
        <taxon>Bifidobacteriaceae</taxon>
        <taxon>Bifidobacterium</taxon>
    </lineage>
</organism>
<proteinExistence type="predicted"/>
<evidence type="ECO:0000313" key="2">
    <source>
        <dbReference type="Proteomes" id="UP000233730"/>
    </source>
</evidence>
<accession>A0A2N3QHG4</accession>
<protein>
    <submittedName>
        <fullName evidence="1">Uncharacterized protein</fullName>
    </submittedName>
</protein>
<sequence length="84" mass="9855">MRKYSRTHGYDTTAENSAALAELHGLADDISDRVDTCTMILADRRRPDERLETELETYRHALSIIRMRTDALYEAMQHNREEEQ</sequence>
<dbReference type="AlphaFoldDB" id="A0A2N3QHG4"/>
<evidence type="ECO:0000313" key="1">
    <source>
        <dbReference type="EMBL" id="PKU90731.1"/>
    </source>
</evidence>
<gene>
    <name evidence="1" type="ORF">CQR46_0926</name>
</gene>
<dbReference type="Proteomes" id="UP000233730">
    <property type="component" value="Unassembled WGS sequence"/>
</dbReference>
<comment type="caution">
    <text evidence="1">The sequence shown here is derived from an EMBL/GenBank/DDBJ whole genome shotgun (WGS) entry which is preliminary data.</text>
</comment>
<name>A0A2N3QHG4_9BIFI</name>
<reference evidence="1 2" key="1">
    <citation type="submission" date="2017-10" db="EMBL/GenBank/DDBJ databases">
        <title>Bifidobacterium genomics.</title>
        <authorList>
            <person name="Lugli G.A."/>
            <person name="Milani C."/>
            <person name="Mancabelli L."/>
        </authorList>
    </citation>
    <scope>NUCLEOTIDE SEQUENCE [LARGE SCALE GENOMIC DNA]</scope>
    <source>
        <strain evidence="1 2">1524B</strain>
    </source>
</reference>